<feature type="domain" description="Protein kinase" evidence="5">
    <location>
        <begin position="4"/>
        <end position="267"/>
    </location>
</feature>
<feature type="compositionally biased region" description="Basic and acidic residues" evidence="4">
    <location>
        <begin position="329"/>
        <end position="338"/>
    </location>
</feature>
<evidence type="ECO:0000259" key="5">
    <source>
        <dbReference type="PROSITE" id="PS50011"/>
    </source>
</evidence>
<sequence length="586" mass="62823">MNNFHIYEQIGRGKHSTVYKSRRKQTIQYFAVKSVSKQQKSRVLQEVRVLHSLKHESVLRFHAWYETSNHLWLILEYCVGGNLHTLLRQDGALPEASVHDFARALAKALRFLHSQGIVWVDMKPSNVLLDGDGRLKLAGFGLSKRLSDIEREAAQTTGAATGSSAAAPAARHGTPCYMAPELFADGSVHSFASDLWALGCVIYECAAGRPPFVDASFQRLVAMILDDEPAPLPDIVPPEMCDLVARLLEKDPARRIGWEEVAAHPAWREPLPPATLPTQRAFEAFLRRSRLANSGTSTTGVIAVESAACSPAQVATRQEQQEQQQQPLQDHDAKRRSADATAAPRVGKENAASRSALVRRSSAARRSGNVDVLRLSLAARDNQEDEAEAGGSYADKSSAGAGGGREQRQLQLQQQGDSDGGDVSLSDTDTELNFEAGSGGGDAGAALPHGDGQAATGGGAAETGGANDVADDVAPSEVSTEEPDASSFGRTSRAMRRSGAFESAIAAAAAAGVDNDAAHGGVEPADARAERAAVAQEVEELLWHRSDVTVKPIVQNRRIERVAEPTFDRRLLPFRPATLDAMLAMP</sequence>
<dbReference type="InterPro" id="IPR017441">
    <property type="entry name" value="Protein_kinase_ATP_BS"/>
</dbReference>
<protein>
    <recommendedName>
        <fullName evidence="5">Protein kinase domain-containing protein</fullName>
    </recommendedName>
</protein>
<dbReference type="GO" id="GO:0004672">
    <property type="term" value="F:protein kinase activity"/>
    <property type="evidence" value="ECO:0007669"/>
    <property type="project" value="InterPro"/>
</dbReference>
<dbReference type="GO" id="GO:0008017">
    <property type="term" value="F:microtubule binding"/>
    <property type="evidence" value="ECO:0007669"/>
    <property type="project" value="InterPro"/>
</dbReference>
<dbReference type="GO" id="GO:0005524">
    <property type="term" value="F:ATP binding"/>
    <property type="evidence" value="ECO:0007669"/>
    <property type="project" value="UniProtKB-UniRule"/>
</dbReference>
<dbReference type="Pfam" id="PF00069">
    <property type="entry name" value="Pkinase"/>
    <property type="match status" value="1"/>
</dbReference>
<evidence type="ECO:0000256" key="1">
    <source>
        <dbReference type="ARBA" id="ARBA00022741"/>
    </source>
</evidence>
<dbReference type="EMBL" id="HBHY01001680">
    <property type="protein sequence ID" value="CAE0126414.1"/>
    <property type="molecule type" value="Transcribed_RNA"/>
</dbReference>
<dbReference type="Gene3D" id="1.10.510.10">
    <property type="entry name" value="Transferase(Phosphotransferase) domain 1"/>
    <property type="match status" value="1"/>
</dbReference>
<gene>
    <name evidence="6" type="ORF">PSIN1315_LOCUS1040</name>
</gene>
<dbReference type="CDD" id="cd14010">
    <property type="entry name" value="STKc_ULK4"/>
    <property type="match status" value="1"/>
</dbReference>
<dbReference type="InterPro" id="IPR044591">
    <property type="entry name" value="RUK"/>
</dbReference>
<dbReference type="InterPro" id="IPR000719">
    <property type="entry name" value="Prot_kinase_dom"/>
</dbReference>
<dbReference type="InterPro" id="IPR011009">
    <property type="entry name" value="Kinase-like_dom_sf"/>
</dbReference>
<reference evidence="6" key="1">
    <citation type="submission" date="2021-01" db="EMBL/GenBank/DDBJ databases">
        <authorList>
            <person name="Corre E."/>
            <person name="Pelletier E."/>
            <person name="Niang G."/>
            <person name="Scheremetjew M."/>
            <person name="Finn R."/>
            <person name="Kale V."/>
            <person name="Holt S."/>
            <person name="Cochrane G."/>
            <person name="Meng A."/>
            <person name="Brown T."/>
            <person name="Cohen L."/>
        </authorList>
    </citation>
    <scope>NUCLEOTIDE SEQUENCE</scope>
    <source>
        <strain evidence="6">RCC927</strain>
    </source>
</reference>
<dbReference type="PANTHER" id="PTHR46562">
    <property type="entry name" value="SERINE/THREONINE-KINASE ULK4-LIKE PROTEIN-RELATED"/>
    <property type="match status" value="1"/>
</dbReference>
<dbReference type="PANTHER" id="PTHR46562:SF1">
    <property type="entry name" value="SERINE_THREONINE-PROTEIN KINASE ULK4"/>
    <property type="match status" value="1"/>
</dbReference>
<dbReference type="PROSITE" id="PS50011">
    <property type="entry name" value="PROTEIN_KINASE_DOM"/>
    <property type="match status" value="1"/>
</dbReference>
<organism evidence="6">
    <name type="scientific">Prasinoderma singulare</name>
    <dbReference type="NCBI Taxonomy" id="676789"/>
    <lineage>
        <taxon>Eukaryota</taxon>
        <taxon>Viridiplantae</taxon>
        <taxon>Prasinodermophyta</taxon>
        <taxon>Prasinodermophyceae</taxon>
        <taxon>Prasinodermales</taxon>
        <taxon>Prasinodermaceae</taxon>
        <taxon>Prasinoderma</taxon>
    </lineage>
</organism>
<accession>A0A7S3F4G4</accession>
<evidence type="ECO:0000313" key="6">
    <source>
        <dbReference type="EMBL" id="CAE0126414.1"/>
    </source>
</evidence>
<dbReference type="AlphaFoldDB" id="A0A7S3F4G4"/>
<keyword evidence="2 3" id="KW-0067">ATP-binding</keyword>
<feature type="binding site" evidence="3">
    <location>
        <position position="33"/>
    </location>
    <ligand>
        <name>ATP</name>
        <dbReference type="ChEBI" id="CHEBI:30616"/>
    </ligand>
</feature>
<evidence type="ECO:0000256" key="3">
    <source>
        <dbReference type="PROSITE-ProRule" id="PRU10141"/>
    </source>
</evidence>
<dbReference type="PROSITE" id="PS00107">
    <property type="entry name" value="PROTEIN_KINASE_ATP"/>
    <property type="match status" value="1"/>
</dbReference>
<feature type="region of interest" description="Disordered" evidence="4">
    <location>
        <begin position="313"/>
        <end position="365"/>
    </location>
</feature>
<dbReference type="SUPFAM" id="SSF56112">
    <property type="entry name" value="Protein kinase-like (PK-like)"/>
    <property type="match status" value="1"/>
</dbReference>
<evidence type="ECO:0000256" key="4">
    <source>
        <dbReference type="SAM" id="MobiDB-lite"/>
    </source>
</evidence>
<dbReference type="SMART" id="SM00220">
    <property type="entry name" value="S_TKc"/>
    <property type="match status" value="1"/>
</dbReference>
<proteinExistence type="predicted"/>
<evidence type="ECO:0000256" key="2">
    <source>
        <dbReference type="ARBA" id="ARBA00022840"/>
    </source>
</evidence>
<feature type="compositionally biased region" description="Low complexity" evidence="4">
    <location>
        <begin position="352"/>
        <end position="365"/>
    </location>
</feature>
<feature type="region of interest" description="Disordered" evidence="4">
    <location>
        <begin position="382"/>
        <end position="492"/>
    </location>
</feature>
<dbReference type="FunFam" id="3.30.200.20:FF:000042">
    <property type="entry name" value="Aurora kinase A"/>
    <property type="match status" value="1"/>
</dbReference>
<dbReference type="GO" id="GO:0000914">
    <property type="term" value="P:phragmoplast assembly"/>
    <property type="evidence" value="ECO:0007669"/>
    <property type="project" value="InterPro"/>
</dbReference>
<keyword evidence="1 3" id="KW-0547">Nucleotide-binding</keyword>
<feature type="compositionally biased region" description="Low complexity" evidence="4">
    <location>
        <begin position="444"/>
        <end position="454"/>
    </location>
</feature>
<name>A0A7S3F4G4_9VIRI</name>